<accession>A0A8S1GWG5</accession>
<keyword evidence="2" id="KW-0677">Repeat</keyword>
<name>A0A8S1GWG5_9PELO</name>
<sequence>MESPCVKKRSLRSVALASIALATISVVATVITVPLVYRHVQQLQSVMTNEVEFCKIRSRDMWREMVTVQSATVAGEARIARKTKRDAYGAQPIESASPPSSMAGSCCTCQDVMVVPELLEDLVILDRLEEMVLCFPDHHLNHHAKNAHQDRQDQPDHLDLKVFLALKEILEILVKTAYPVFLDRQDLQDPKDLQEFQERKDQLVNLEKSSMELHQDLPDRQDHQDPKVPPGHLERTDNQESPDHQDHQEIPERREPMDCLDLTEDQDHEDHLDSQDLATTAHLRAPGQATLASVKKTIIAAANKYIISSSLLRGR</sequence>
<evidence type="ECO:0000313" key="7">
    <source>
        <dbReference type="EMBL" id="CAD6187232.1"/>
    </source>
</evidence>
<proteinExistence type="predicted"/>
<evidence type="ECO:0000256" key="2">
    <source>
        <dbReference type="ARBA" id="ARBA00022737"/>
    </source>
</evidence>
<evidence type="ECO:0000256" key="3">
    <source>
        <dbReference type="ARBA" id="ARBA00023157"/>
    </source>
</evidence>
<evidence type="ECO:0000256" key="4">
    <source>
        <dbReference type="SAM" id="MobiDB-lite"/>
    </source>
</evidence>
<gene>
    <name evidence="7" type="ORF">CAUJ_LOCUS3151</name>
</gene>
<feature type="domain" description="Nematode cuticle collagen N-terminal" evidence="6">
    <location>
        <begin position="13"/>
        <end position="65"/>
    </location>
</feature>
<dbReference type="AlphaFoldDB" id="A0A8S1GWG5"/>
<dbReference type="Proteomes" id="UP000835052">
    <property type="component" value="Unassembled WGS sequence"/>
</dbReference>
<feature type="transmembrane region" description="Helical" evidence="5">
    <location>
        <begin position="14"/>
        <end position="37"/>
    </location>
</feature>
<evidence type="ECO:0000313" key="8">
    <source>
        <dbReference type="Proteomes" id="UP000835052"/>
    </source>
</evidence>
<comment type="caution">
    <text evidence="7">The sequence shown here is derived from an EMBL/GenBank/DDBJ whole genome shotgun (WGS) entry which is preliminary data.</text>
</comment>
<keyword evidence="5" id="KW-1133">Transmembrane helix</keyword>
<evidence type="ECO:0000259" key="6">
    <source>
        <dbReference type="SMART" id="SM01088"/>
    </source>
</evidence>
<keyword evidence="5" id="KW-0472">Membrane</keyword>
<reference evidence="7" key="1">
    <citation type="submission" date="2020-10" db="EMBL/GenBank/DDBJ databases">
        <authorList>
            <person name="Kikuchi T."/>
        </authorList>
    </citation>
    <scope>NUCLEOTIDE SEQUENCE</scope>
    <source>
        <strain evidence="7">NKZ352</strain>
    </source>
</reference>
<organism evidence="7 8">
    <name type="scientific">Caenorhabditis auriculariae</name>
    <dbReference type="NCBI Taxonomy" id="2777116"/>
    <lineage>
        <taxon>Eukaryota</taxon>
        <taxon>Metazoa</taxon>
        <taxon>Ecdysozoa</taxon>
        <taxon>Nematoda</taxon>
        <taxon>Chromadorea</taxon>
        <taxon>Rhabditida</taxon>
        <taxon>Rhabditina</taxon>
        <taxon>Rhabditomorpha</taxon>
        <taxon>Rhabditoidea</taxon>
        <taxon>Rhabditidae</taxon>
        <taxon>Peloderinae</taxon>
        <taxon>Caenorhabditis</taxon>
    </lineage>
</organism>
<evidence type="ECO:0000256" key="5">
    <source>
        <dbReference type="SAM" id="Phobius"/>
    </source>
</evidence>
<dbReference type="InterPro" id="IPR002486">
    <property type="entry name" value="Col_cuticle_N"/>
</dbReference>
<dbReference type="GO" id="GO:0042302">
    <property type="term" value="F:structural constituent of cuticle"/>
    <property type="evidence" value="ECO:0007669"/>
    <property type="project" value="InterPro"/>
</dbReference>
<dbReference type="Pfam" id="PF01484">
    <property type="entry name" value="Col_cuticle_N"/>
    <property type="match status" value="1"/>
</dbReference>
<dbReference type="SMART" id="SM01088">
    <property type="entry name" value="Col_cuticle_N"/>
    <property type="match status" value="1"/>
</dbReference>
<protein>
    <recommendedName>
        <fullName evidence="6">Nematode cuticle collagen N-terminal domain-containing protein</fullName>
    </recommendedName>
</protein>
<feature type="region of interest" description="Disordered" evidence="4">
    <location>
        <begin position="217"/>
        <end position="253"/>
    </location>
</feature>
<dbReference type="EMBL" id="CAJGYM010000006">
    <property type="protein sequence ID" value="CAD6187232.1"/>
    <property type="molecule type" value="Genomic_DNA"/>
</dbReference>
<keyword evidence="5" id="KW-0812">Transmembrane</keyword>
<dbReference type="OrthoDB" id="5871357at2759"/>
<keyword evidence="8" id="KW-1185">Reference proteome</keyword>
<evidence type="ECO:0000256" key="1">
    <source>
        <dbReference type="ARBA" id="ARBA00011518"/>
    </source>
</evidence>
<comment type="subunit">
    <text evidence="1">Collagen polypeptide chains are complexed within the cuticle by disulfide bonds and other types of covalent cross-links.</text>
</comment>
<keyword evidence="3" id="KW-1015">Disulfide bond</keyword>